<dbReference type="EMBL" id="JABFXE010000515">
    <property type="protein sequence ID" value="NUQ89287.1"/>
    <property type="molecule type" value="Genomic_DNA"/>
</dbReference>
<evidence type="ECO:0000313" key="2">
    <source>
        <dbReference type="Proteomes" id="UP000574690"/>
    </source>
</evidence>
<sequence>MRPHYDPVGATVPEQSLRLDLDQVYWHGSERFTGFLGETVPSGNYEFQGYRDGVLEGPSGELSPDGDLVFEEWYQRNTLHGITRRFRPDGTLANATGYEYGVAIWTVRFDVDGRTVLSTDRTELTPGVVRSLEMMRADVPMPPLLGPEYAADLNRH</sequence>
<protein>
    <recommendedName>
        <fullName evidence="3">MORN repeat protein</fullName>
    </recommendedName>
</protein>
<dbReference type="Proteomes" id="UP000574690">
    <property type="component" value="Unassembled WGS sequence"/>
</dbReference>
<evidence type="ECO:0000313" key="1">
    <source>
        <dbReference type="EMBL" id="NUQ89287.1"/>
    </source>
</evidence>
<evidence type="ECO:0008006" key="3">
    <source>
        <dbReference type="Google" id="ProtNLM"/>
    </source>
</evidence>
<dbReference type="Gene3D" id="2.20.110.10">
    <property type="entry name" value="Histone H3 K4-specific methyltransferase SET7/9 N-terminal domain"/>
    <property type="match status" value="1"/>
</dbReference>
<accession>A0A850CA45</accession>
<proteinExistence type="predicted"/>
<dbReference type="AlphaFoldDB" id="A0A850CA45"/>
<reference evidence="1 2" key="1">
    <citation type="submission" date="2020-05" db="EMBL/GenBank/DDBJ databases">
        <title>DNA-SIP metagenomic assembled genomes.</title>
        <authorList>
            <person name="Yu J."/>
        </authorList>
    </citation>
    <scope>NUCLEOTIDE SEQUENCE [LARGE SCALE GENOMIC DNA]</scope>
    <source>
        <strain evidence="1">Bin5.27</strain>
    </source>
</reference>
<comment type="caution">
    <text evidence="1">The sequence shown here is derived from an EMBL/GenBank/DDBJ whole genome shotgun (WGS) entry which is preliminary data.</text>
</comment>
<name>A0A850CA45_9ACTN</name>
<gene>
    <name evidence="1" type="ORF">HOQ43_12585</name>
</gene>
<dbReference type="SUPFAM" id="SSF82185">
    <property type="entry name" value="Histone H3 K4-specific methyltransferase SET7/9 N-terminal domain"/>
    <property type="match status" value="1"/>
</dbReference>
<organism evidence="1 2">
    <name type="scientific">Glycomyces artemisiae</name>
    <dbReference type="NCBI Taxonomy" id="1076443"/>
    <lineage>
        <taxon>Bacteria</taxon>
        <taxon>Bacillati</taxon>
        <taxon>Actinomycetota</taxon>
        <taxon>Actinomycetes</taxon>
        <taxon>Glycomycetales</taxon>
        <taxon>Glycomycetaceae</taxon>
        <taxon>Glycomyces</taxon>
    </lineage>
</organism>